<sequence length="325" mass="36188">MEDIAHRRYRFRPNRQPDEAGQYIGDGEPERQQIRSRLRTARVGHGGDAGDGAIEEHGQQRRAADVDRQAPDGPVVVRDPVGDEISLRLRENERNRARAERIQRTSEEERSMKSRESPLLLLSLACLIFSSLHVPASCQRSSGRPRSIVARRALLSFKETPKGGNTSYDCSPSGACVPCLYSEKKDEKYRCSETGYRIPLKCVEIGNSNVVSGKKSHSGRLAMETFHKKVKGLDMLHEDAEPTKSMSVRALLDDSSKSKAGPGEYITYRSCIPALNEEKLSVIGFEVILLCLLLVSGSFIYLRKKRSVTTMPGVAGVRIPTNSRF</sequence>
<feature type="region of interest" description="Disordered" evidence="1">
    <location>
        <begin position="1"/>
        <end position="79"/>
    </location>
</feature>
<dbReference type="EMBL" id="KK198754">
    <property type="protein sequence ID" value="KCW86776.1"/>
    <property type="molecule type" value="Genomic_DNA"/>
</dbReference>
<feature type="compositionally biased region" description="Basic and acidic residues" evidence="1">
    <location>
        <begin position="54"/>
        <end position="70"/>
    </location>
</feature>
<gene>
    <name evidence="3" type="ORF">EUGRSUZ_B03385</name>
</gene>
<organism evidence="3">
    <name type="scientific">Eucalyptus grandis</name>
    <name type="common">Flooded gum</name>
    <dbReference type="NCBI Taxonomy" id="71139"/>
    <lineage>
        <taxon>Eukaryota</taxon>
        <taxon>Viridiplantae</taxon>
        <taxon>Streptophyta</taxon>
        <taxon>Embryophyta</taxon>
        <taxon>Tracheophyta</taxon>
        <taxon>Spermatophyta</taxon>
        <taxon>Magnoliopsida</taxon>
        <taxon>eudicotyledons</taxon>
        <taxon>Gunneridae</taxon>
        <taxon>Pentapetalae</taxon>
        <taxon>rosids</taxon>
        <taxon>malvids</taxon>
        <taxon>Myrtales</taxon>
        <taxon>Myrtaceae</taxon>
        <taxon>Myrtoideae</taxon>
        <taxon>Eucalypteae</taxon>
        <taxon>Eucalyptus</taxon>
    </lineage>
</organism>
<evidence type="ECO:0000256" key="1">
    <source>
        <dbReference type="SAM" id="MobiDB-lite"/>
    </source>
</evidence>
<dbReference type="STRING" id="71139.A0A059D8N2"/>
<dbReference type="FunCoup" id="A0A059D8N2">
    <property type="interactions" value="2006"/>
</dbReference>
<evidence type="ECO:0000256" key="2">
    <source>
        <dbReference type="SAM" id="Phobius"/>
    </source>
</evidence>
<dbReference type="PANTHER" id="PTHR36336:SF1">
    <property type="entry name" value="OS09G0560400 PROTEIN"/>
    <property type="match status" value="1"/>
</dbReference>
<dbReference type="Gramene" id="KCW86776">
    <property type="protein sequence ID" value="KCW86776"/>
    <property type="gene ID" value="EUGRSUZ_B03385"/>
</dbReference>
<evidence type="ECO:0000313" key="3">
    <source>
        <dbReference type="EMBL" id="KCW86776.1"/>
    </source>
</evidence>
<dbReference type="InParanoid" id="A0A059D8N2"/>
<keyword evidence="2" id="KW-1133">Transmembrane helix</keyword>
<feature type="transmembrane region" description="Helical" evidence="2">
    <location>
        <begin position="280"/>
        <end position="302"/>
    </location>
</feature>
<name>A0A059D8N2_EUCGR</name>
<proteinExistence type="predicted"/>
<reference evidence="3" key="1">
    <citation type="submission" date="2013-07" db="EMBL/GenBank/DDBJ databases">
        <title>The genome of Eucalyptus grandis.</title>
        <authorList>
            <person name="Schmutz J."/>
            <person name="Hayes R."/>
            <person name="Myburg A."/>
            <person name="Tuskan G."/>
            <person name="Grattapaglia D."/>
            <person name="Rokhsar D.S."/>
        </authorList>
    </citation>
    <scope>NUCLEOTIDE SEQUENCE</scope>
    <source>
        <tissue evidence="3">Leaf extractions</tissue>
    </source>
</reference>
<dbReference type="eggNOG" id="ENOG502S01C">
    <property type="taxonomic scope" value="Eukaryota"/>
</dbReference>
<dbReference type="AlphaFoldDB" id="A0A059D8N2"/>
<keyword evidence="2" id="KW-0472">Membrane</keyword>
<protein>
    <submittedName>
        <fullName evidence="3">Uncharacterized protein</fullName>
    </submittedName>
</protein>
<dbReference type="PANTHER" id="PTHR36336">
    <property type="entry name" value="OS09G0560400 PROTEIN"/>
    <property type="match status" value="1"/>
</dbReference>
<keyword evidence="2" id="KW-0812">Transmembrane</keyword>
<accession>A0A059D8N2</accession>